<sequence>MPGLVRRGRKRPSLAISEPPDEQSDDSSTSSSKRARHGRDASDSPARTHGHANGTSAYAEDDFQPGSLVRVKLRNFVTYTAAEFHLGPSLNMVIGPNGTGKSTLVCAICLGLGWGSEHLGRAKDMGAFVKHGATEAVIEIELATGSGNGRNRIVQRTIRKSDNKSVFLLDGQRASQSAVVTMARQYSIQIDNLCQFLPQDRVVEFAKMSDVDRLRETQRAAAPPHMVEWHDQLKALRSEERDLKTKEESERNHLAKLDKQQNATRDDVKRFHEREGLLRKSRCLKKVRPIIETKLLKNDVNRVKEEKRLALIELDQIKEEMEPARQALAEVATYRDEIEGVVKLRKNRIDMIKIQADKLMKNVETDRAKATDFTAQIKAETNSKKTREKDIVRVKADISRLEQRRQNAPVEYDAQSYERRKGEVRAQYSSIANTITEKKNLVNGLRTRAIAVADEHRGLQAQLDHLNTQSGKQASLLQKVSGDTAKAWEWIQKNKHTLNLSGEVVGPPILECSIPEAKYAQAVEGQLRRGDVVAITCTNSDDQKLLSSRLLSKPANGGLGLHDVHLRTSPKSLDSYKSPMPAADLAQYGFQGYMLDYIEGPDVVLAMLCDNSRLHQIACALDGITDEQHNAVSTSPLRTWVSGEETFRVVTRREYGASSTSVTKLKAAAWFTDQPANTEEVRKLETGMNELVKEKEELKDNHKLVADEIAKLKDEQEKLKQERDEIQADQDRTKKALAEWDALPEKIASKQTELDNYIQQNTETSTRVREIKAQARETSLHVAALTLEYAKVVTQMRTFHESLIEAEIRLIEAKSELNALKNENSTMLQRQQAKEAEITELGNRSKRLRDEYAKKAAAAQQDIESLTKEERDLVLEYRDLPSFDALEEEASIVTAKLEMMAEGNPGAIRAYEKREEDMVRTQKRLEQYMASLEETGGKITEIREQWEPQLDELISKISNAFAHNFQQIGCAGEVAVYKDQEDFDNWSIQISVRFRENEPLSVLNSHRQSGGERAVSTIFYLMALQDLAQSPFRVVDEINQGMDPRNERMVHERMVDIACQERTSQYFLVTPKLLTGLKFHPKMKVHVINSGEHIPDSKNVKEGWDLHHMAKIALRTRKGVAVA</sequence>
<keyword evidence="6" id="KW-0547">Nucleotide-binding</keyword>
<gene>
    <name evidence="13" type="ORF">DDE83_002156</name>
</gene>
<feature type="domain" description="RecF/RecN/SMC N-terminal" evidence="12">
    <location>
        <begin position="68"/>
        <end position="1070"/>
    </location>
</feature>
<dbReference type="InterPro" id="IPR003395">
    <property type="entry name" value="RecF/RecN/SMC_N"/>
</dbReference>
<evidence type="ECO:0000256" key="8">
    <source>
        <dbReference type="ARBA" id="ARBA00023054"/>
    </source>
</evidence>
<keyword evidence="8 10" id="KW-0175">Coiled coil</keyword>
<dbReference type="GO" id="GO:0003697">
    <property type="term" value="F:single-stranded DNA binding"/>
    <property type="evidence" value="ECO:0007669"/>
    <property type="project" value="TreeGrafter"/>
</dbReference>
<evidence type="ECO:0000256" key="9">
    <source>
        <dbReference type="ARBA" id="ARBA00023242"/>
    </source>
</evidence>
<evidence type="ECO:0000256" key="6">
    <source>
        <dbReference type="ARBA" id="ARBA00022741"/>
    </source>
</evidence>
<feature type="region of interest" description="Disordered" evidence="11">
    <location>
        <begin position="243"/>
        <end position="268"/>
    </location>
</feature>
<evidence type="ECO:0000313" key="13">
    <source>
        <dbReference type="EMBL" id="RAR14388.1"/>
    </source>
</evidence>
<dbReference type="SUPFAM" id="SSF52540">
    <property type="entry name" value="P-loop containing nucleoside triphosphate hydrolases"/>
    <property type="match status" value="1"/>
</dbReference>
<evidence type="ECO:0000256" key="3">
    <source>
        <dbReference type="ARBA" id="ARBA00010171"/>
    </source>
</evidence>
<dbReference type="Proteomes" id="UP000249619">
    <property type="component" value="Unassembled WGS sequence"/>
</dbReference>
<dbReference type="GO" id="GO:0005634">
    <property type="term" value="C:nucleus"/>
    <property type="evidence" value="ECO:0007669"/>
    <property type="project" value="UniProtKB-SubCell"/>
</dbReference>
<dbReference type="PANTHER" id="PTHR45916:SF1">
    <property type="entry name" value="STRUCTURAL MAINTENANCE OF CHROMOSOMES PROTEIN 5"/>
    <property type="match status" value="1"/>
</dbReference>
<protein>
    <recommendedName>
        <fullName evidence="4">Structural maintenance of chromosomes protein 5</fullName>
    </recommendedName>
</protein>
<organism evidence="13 14">
    <name type="scientific">Stemphylium lycopersici</name>
    <name type="common">Tomato gray leaf spot disease fungus</name>
    <name type="synonym">Thyrospora lycopersici</name>
    <dbReference type="NCBI Taxonomy" id="183478"/>
    <lineage>
        <taxon>Eukaryota</taxon>
        <taxon>Fungi</taxon>
        <taxon>Dikarya</taxon>
        <taxon>Ascomycota</taxon>
        <taxon>Pezizomycotina</taxon>
        <taxon>Dothideomycetes</taxon>
        <taxon>Pleosporomycetidae</taxon>
        <taxon>Pleosporales</taxon>
        <taxon>Pleosporineae</taxon>
        <taxon>Pleosporaceae</taxon>
        <taxon>Stemphylium</taxon>
    </lineage>
</organism>
<keyword evidence="14" id="KW-1185">Reference proteome</keyword>
<dbReference type="InterPro" id="IPR027417">
    <property type="entry name" value="P-loop_NTPase"/>
</dbReference>
<proteinExistence type="inferred from homology"/>
<keyword evidence="7" id="KW-0067">ATP-binding</keyword>
<dbReference type="GO" id="GO:0000724">
    <property type="term" value="P:double-strand break repair via homologous recombination"/>
    <property type="evidence" value="ECO:0007669"/>
    <property type="project" value="TreeGrafter"/>
</dbReference>
<dbReference type="AlphaFoldDB" id="A0A364NAN1"/>
<feature type="coiled-coil region" evidence="10">
    <location>
        <begin position="681"/>
        <end position="739"/>
    </location>
</feature>
<dbReference type="GO" id="GO:0005524">
    <property type="term" value="F:ATP binding"/>
    <property type="evidence" value="ECO:0007669"/>
    <property type="project" value="UniProtKB-KW"/>
</dbReference>
<comment type="subcellular location">
    <subcellularLocation>
        <location evidence="2">Chromosome</location>
    </subcellularLocation>
    <subcellularLocation>
        <location evidence="1">Nucleus</location>
    </subcellularLocation>
</comment>
<dbReference type="FunFam" id="3.40.50.300:FF:001301">
    <property type="entry name" value="Structural maintenance of chromosomes 5"/>
    <property type="match status" value="1"/>
</dbReference>
<dbReference type="GO" id="GO:0030915">
    <property type="term" value="C:Smc5-Smc6 complex"/>
    <property type="evidence" value="ECO:0007669"/>
    <property type="project" value="TreeGrafter"/>
</dbReference>
<comment type="caution">
    <text evidence="13">The sequence shown here is derived from an EMBL/GenBank/DDBJ whole genome shotgun (WGS) entry which is preliminary data.</text>
</comment>
<evidence type="ECO:0000259" key="12">
    <source>
        <dbReference type="Pfam" id="PF02463"/>
    </source>
</evidence>
<feature type="coiled-coil region" evidence="10">
    <location>
        <begin position="803"/>
        <end position="876"/>
    </location>
</feature>
<dbReference type="STRING" id="183478.A0A364NAN1"/>
<dbReference type="Pfam" id="PF02463">
    <property type="entry name" value="SMC_N"/>
    <property type="match status" value="1"/>
</dbReference>
<reference evidence="14" key="1">
    <citation type="submission" date="2018-05" db="EMBL/GenBank/DDBJ databases">
        <title>Draft genome sequence of Stemphylium lycopersici strain CIDEFI 213.</title>
        <authorList>
            <person name="Medina R."/>
            <person name="Franco M.E.E."/>
            <person name="Lucentini C.G."/>
            <person name="Saparrat M.C.N."/>
            <person name="Balatti P.A."/>
        </authorList>
    </citation>
    <scope>NUCLEOTIDE SEQUENCE [LARGE SCALE GENOMIC DNA]</scope>
    <source>
        <strain evidence="14">CIDEFI 213</strain>
    </source>
</reference>
<keyword evidence="5" id="KW-0158">Chromosome</keyword>
<evidence type="ECO:0000256" key="4">
    <source>
        <dbReference type="ARBA" id="ARBA00018687"/>
    </source>
</evidence>
<evidence type="ECO:0000256" key="1">
    <source>
        <dbReference type="ARBA" id="ARBA00004123"/>
    </source>
</evidence>
<feature type="region of interest" description="Disordered" evidence="11">
    <location>
        <begin position="1"/>
        <end position="60"/>
    </location>
</feature>
<evidence type="ECO:0000256" key="7">
    <source>
        <dbReference type="ARBA" id="ARBA00022840"/>
    </source>
</evidence>
<evidence type="ECO:0000256" key="10">
    <source>
        <dbReference type="SAM" id="Coils"/>
    </source>
</evidence>
<feature type="compositionally biased region" description="Basic residues" evidence="11">
    <location>
        <begin position="1"/>
        <end position="12"/>
    </location>
</feature>
<evidence type="ECO:0000256" key="2">
    <source>
        <dbReference type="ARBA" id="ARBA00004286"/>
    </source>
</evidence>
<dbReference type="Gene3D" id="3.40.50.300">
    <property type="entry name" value="P-loop containing nucleotide triphosphate hydrolases"/>
    <property type="match status" value="2"/>
</dbReference>
<dbReference type="PANTHER" id="PTHR45916">
    <property type="entry name" value="STRUCTURAL MAINTENANCE OF CHROMOSOMES PROTEIN 5"/>
    <property type="match status" value="1"/>
</dbReference>
<evidence type="ECO:0000256" key="5">
    <source>
        <dbReference type="ARBA" id="ARBA00022454"/>
    </source>
</evidence>
<comment type="similarity">
    <text evidence="3">Belongs to the SMC family. SMC5 subfamily.</text>
</comment>
<accession>A0A364NAN1</accession>
<name>A0A364NAN1_STELY</name>
<keyword evidence="9" id="KW-0539">Nucleus</keyword>
<dbReference type="EMBL" id="QGDH01000022">
    <property type="protein sequence ID" value="RAR14388.1"/>
    <property type="molecule type" value="Genomic_DNA"/>
</dbReference>
<evidence type="ECO:0000256" key="11">
    <source>
        <dbReference type="SAM" id="MobiDB-lite"/>
    </source>
</evidence>
<evidence type="ECO:0000313" key="14">
    <source>
        <dbReference type="Proteomes" id="UP000249619"/>
    </source>
</evidence>